<keyword evidence="2" id="KW-0862">Zinc</keyword>
<dbReference type="EMBL" id="QZAR01000006">
    <property type="protein sequence ID" value="THW96852.1"/>
    <property type="molecule type" value="Genomic_DNA"/>
</dbReference>
<dbReference type="GO" id="GO:0008270">
    <property type="term" value="F:zinc ion binding"/>
    <property type="evidence" value="ECO:0007669"/>
    <property type="project" value="UniProtKB-KW"/>
</dbReference>
<keyword evidence="2" id="KW-0863">Zinc-finger</keyword>
<dbReference type="SUPFAM" id="SSF54928">
    <property type="entry name" value="RNA-binding domain, RBD"/>
    <property type="match status" value="1"/>
</dbReference>
<evidence type="ECO:0000259" key="5">
    <source>
        <dbReference type="PROSITE" id="PS50102"/>
    </source>
</evidence>
<feature type="domain" description="C3H1-type" evidence="6">
    <location>
        <begin position="1142"/>
        <end position="1169"/>
    </location>
</feature>
<feature type="compositionally biased region" description="Low complexity" evidence="4">
    <location>
        <begin position="1055"/>
        <end position="1066"/>
    </location>
</feature>
<comment type="caution">
    <text evidence="8">The sequence shown here is derived from an EMBL/GenBank/DDBJ whole genome shotgun (WGS) entry which is preliminary data.</text>
</comment>
<dbReference type="Gene3D" id="3.30.70.330">
    <property type="match status" value="1"/>
</dbReference>
<dbReference type="SMART" id="SM00360">
    <property type="entry name" value="RRM"/>
    <property type="match status" value="1"/>
</dbReference>
<evidence type="ECO:0000256" key="1">
    <source>
        <dbReference type="PROSITE-ProRule" id="PRU00176"/>
    </source>
</evidence>
<dbReference type="AlphaFoldDB" id="A0A4S8TSL0"/>
<proteinExistence type="predicted"/>
<feature type="compositionally biased region" description="Polar residues" evidence="4">
    <location>
        <begin position="157"/>
        <end position="175"/>
    </location>
</feature>
<feature type="compositionally biased region" description="Polar residues" evidence="4">
    <location>
        <begin position="412"/>
        <end position="426"/>
    </location>
</feature>
<dbReference type="Pfam" id="PF10650">
    <property type="entry name" value="zf-C3H1"/>
    <property type="match status" value="1"/>
</dbReference>
<dbReference type="PROSITE" id="PS50102">
    <property type="entry name" value="RRM"/>
    <property type="match status" value="1"/>
</dbReference>
<feature type="compositionally biased region" description="Acidic residues" evidence="4">
    <location>
        <begin position="979"/>
        <end position="995"/>
    </location>
</feature>
<feature type="region of interest" description="Disordered" evidence="4">
    <location>
        <begin position="598"/>
        <end position="645"/>
    </location>
</feature>
<evidence type="ECO:0000256" key="2">
    <source>
        <dbReference type="PROSITE-ProRule" id="PRU00723"/>
    </source>
</evidence>
<evidence type="ECO:0008006" key="11">
    <source>
        <dbReference type="Google" id="ProtNLM"/>
    </source>
</evidence>
<dbReference type="Pfam" id="PF00076">
    <property type="entry name" value="RRM_1"/>
    <property type="match status" value="1"/>
</dbReference>
<feature type="compositionally biased region" description="Basic and acidic residues" evidence="4">
    <location>
        <begin position="790"/>
        <end position="802"/>
    </location>
</feature>
<keyword evidence="2" id="KW-0479">Metal-binding</keyword>
<feature type="coiled-coil region" evidence="3">
    <location>
        <begin position="663"/>
        <end position="701"/>
    </location>
</feature>
<feature type="compositionally biased region" description="Pro residues" evidence="4">
    <location>
        <begin position="1"/>
        <end position="11"/>
    </location>
</feature>
<evidence type="ECO:0000313" key="8">
    <source>
        <dbReference type="EMBL" id="THW96852.1"/>
    </source>
</evidence>
<feature type="compositionally biased region" description="Polar residues" evidence="4">
    <location>
        <begin position="604"/>
        <end position="637"/>
    </location>
</feature>
<feature type="region of interest" description="Disordered" evidence="4">
    <location>
        <begin position="283"/>
        <end position="495"/>
    </location>
</feature>
<dbReference type="InterPro" id="IPR019607">
    <property type="entry name" value="Putative_zinc-finger_domain"/>
</dbReference>
<feature type="compositionally biased region" description="Polar residues" evidence="4">
    <location>
        <begin position="836"/>
        <end position="852"/>
    </location>
</feature>
<dbReference type="Proteomes" id="UP000304928">
    <property type="component" value="Unassembled WGS sequence"/>
</dbReference>
<feature type="region of interest" description="Disordered" evidence="4">
    <location>
        <begin position="500"/>
        <end position="519"/>
    </location>
</feature>
<dbReference type="GO" id="GO:0003723">
    <property type="term" value="F:RNA binding"/>
    <property type="evidence" value="ECO:0007669"/>
    <property type="project" value="UniProtKB-UniRule"/>
</dbReference>
<feature type="compositionally biased region" description="Acidic residues" evidence="4">
    <location>
        <begin position="501"/>
        <end position="512"/>
    </location>
</feature>
<evidence type="ECO:0000259" key="6">
    <source>
        <dbReference type="PROSITE" id="PS50103"/>
    </source>
</evidence>
<reference evidence="9 10" key="1">
    <citation type="submission" date="2018-10" db="EMBL/GenBank/DDBJ databases">
        <title>Fifty Aureobasidium pullulans genomes reveal a recombining polyextremotolerant generalist.</title>
        <authorList>
            <person name="Gostincar C."/>
            <person name="Turk M."/>
            <person name="Zajc J."/>
            <person name="Gunde-Cimerman N."/>
        </authorList>
    </citation>
    <scope>NUCLEOTIDE SEQUENCE [LARGE SCALE GENOMIC DNA]</scope>
    <source>
        <strain evidence="8 9">EXF-10507</strain>
        <strain evidence="7 10">EXF-10796</strain>
    </source>
</reference>
<feature type="compositionally biased region" description="Pro residues" evidence="4">
    <location>
        <begin position="65"/>
        <end position="79"/>
    </location>
</feature>
<keyword evidence="1" id="KW-0694">RNA-binding</keyword>
<dbReference type="PROSITE" id="PS50103">
    <property type="entry name" value="ZF_C3H1"/>
    <property type="match status" value="1"/>
</dbReference>
<feature type="compositionally biased region" description="Basic and acidic residues" evidence="4">
    <location>
        <begin position="529"/>
        <end position="539"/>
    </location>
</feature>
<feature type="region of interest" description="Disordered" evidence="4">
    <location>
        <begin position="526"/>
        <end position="572"/>
    </location>
</feature>
<feature type="compositionally biased region" description="Polar residues" evidence="4">
    <location>
        <begin position="353"/>
        <end position="375"/>
    </location>
</feature>
<accession>A0A4S8TSL0</accession>
<evidence type="ECO:0000256" key="4">
    <source>
        <dbReference type="SAM" id="MobiDB-lite"/>
    </source>
</evidence>
<evidence type="ECO:0000313" key="7">
    <source>
        <dbReference type="EMBL" id="THW48914.1"/>
    </source>
</evidence>
<dbReference type="InterPro" id="IPR000504">
    <property type="entry name" value="RRM_dom"/>
</dbReference>
<feature type="zinc finger region" description="C3H1-type" evidence="2">
    <location>
        <begin position="1142"/>
        <end position="1169"/>
    </location>
</feature>
<protein>
    <recommendedName>
        <fullName evidence="11">RRM domain-containing protein</fullName>
    </recommendedName>
</protein>
<sequence>MAHFPPWPPAAGSPSAHPSSYPPPPPLPPSTTGQTMALPPELQALNITPQQMAALLTHLQAGTFPFPPPPPPPPPPPQTFQPNAAFAPVPFPPHVPTQTPVGQSLPTPTAVPSHMDIDREEGEVSDVSGRPSRVPTAPGSKKRKSRASQLAHRTAPHQPSTPSTLAKNNPDVSQVSLQQKRDAVLPFIAALHQEGFTFDEFVREGFEENLLRQVYQDLQISTAQEQALSAQAPLAETAPAKIVTSPVAQPSPVVPVKEVKPIVPAKQVAPMSRQDYLARLQAAKNKKAEAVPSKQPVQSAKSATPPAKEEIVTPPVAIPSQAQSKPPPTSNKQSQTTELIRKKMEALKATQRRLANSGTPASPASIALPTSNATLQSQPKPTPTSPSNSFGNTPLASSQSAIGSLIPGLRMSTATAKSPQPQPQVQSALSAAPSFSSASTNSSNTSTPQPSTTASASVARKRPVASDLNEAQVINDHRPFKRPFGRSRHNSFDGGMIIQVSDDEDTSDDDDELRSAKPPVKASAILTGQRDKNIRDLPPLRDFPQRSAAFTNQSGAPTPPLGTPGISSEAEELRRKELEINSLNQRIKDFEKRKAAIKAKAHALQSQPQTPSQIASGSEKTTALPTPNAAKPSTTALAVSGSRDSVDRRIELNAALTARSADIVDQKARILEMQRQVAEMQRQYDQDMENQQKLREDLESLDVNTEGMTQFEMEAKKQEIDDLHEMQAAGLASNGPGTVEVTQTQDDTDVSMSEGESDDSSDDAPTISRPIAQSPQRHRDATASSPGRARVLEEIKADRAKAEQNQTEVSESSSESDSGSSMSESSDSEDEEAEVPQSNIQIPTDASASMNPESEAASGFSKPTSAEPEFTEPQDEPVWLFVRNVPPMATEDIVRSFFGAFDVQRIHLPRHSTRKTGTGSGFVKLPLSQAVAAIDQLSGHHIQTRKVSIQMSKFEPQLPPSPSPEPSSASSNSSSSSSSEDDMDISTDSEDDSEDNVSNAAAPSTKQPEDAPAGSSVDDAPDSDATSSGDEDEDRMDLESSDASSEEYSPEPAAVPVSPIPQSQSSETSRTNLADDLAPELQPTAEQQVGVSEAVKATPSSGTTFKPYESVLKNFKGYRFHPDYPREVQGGYRSLTFSHQIDPNKELCRFEVARGVCNDSSCEYQHFRDMAVSDDALLLQMGLNGKPGTIAEYRQGLRDILQQMRNDGNLETEAVATRVAQYRRDFVQDRSNILGLI</sequence>
<dbReference type="Proteomes" id="UP000309076">
    <property type="component" value="Unassembled WGS sequence"/>
</dbReference>
<organism evidence="8 9">
    <name type="scientific">Aureobasidium pullulans</name>
    <name type="common">Black yeast</name>
    <name type="synonym">Pullularia pullulans</name>
    <dbReference type="NCBI Taxonomy" id="5580"/>
    <lineage>
        <taxon>Eukaryota</taxon>
        <taxon>Fungi</taxon>
        <taxon>Dikarya</taxon>
        <taxon>Ascomycota</taxon>
        <taxon>Pezizomycotina</taxon>
        <taxon>Dothideomycetes</taxon>
        <taxon>Dothideomycetidae</taxon>
        <taxon>Dothideales</taxon>
        <taxon>Saccotheciaceae</taxon>
        <taxon>Aureobasidium</taxon>
    </lineage>
</organism>
<feature type="compositionally biased region" description="Low complexity" evidence="4">
    <location>
        <begin position="738"/>
        <end position="754"/>
    </location>
</feature>
<evidence type="ECO:0000313" key="9">
    <source>
        <dbReference type="Proteomes" id="UP000304928"/>
    </source>
</evidence>
<feature type="compositionally biased region" description="Low complexity" evidence="4">
    <location>
        <begin position="808"/>
        <end position="825"/>
    </location>
</feature>
<feature type="compositionally biased region" description="Polar residues" evidence="4">
    <location>
        <begin position="320"/>
        <end position="338"/>
    </location>
</feature>
<dbReference type="InterPro" id="IPR012677">
    <property type="entry name" value="Nucleotide-bd_a/b_plait_sf"/>
</dbReference>
<feature type="compositionally biased region" description="Pro residues" evidence="4">
    <location>
        <begin position="20"/>
        <end position="29"/>
    </location>
</feature>
<evidence type="ECO:0000313" key="10">
    <source>
        <dbReference type="Proteomes" id="UP000309076"/>
    </source>
</evidence>
<keyword evidence="3" id="KW-0175">Coiled coil</keyword>
<dbReference type="InterPro" id="IPR000571">
    <property type="entry name" value="Znf_CCCH"/>
</dbReference>
<gene>
    <name evidence="8" type="ORF">D6D15_00747</name>
    <name evidence="7" type="ORF">D6D21_02730</name>
</gene>
<feature type="compositionally biased region" description="Polar residues" evidence="4">
    <location>
        <begin position="996"/>
        <end position="1006"/>
    </location>
</feature>
<feature type="region of interest" description="Disordered" evidence="4">
    <location>
        <begin position="728"/>
        <end position="877"/>
    </location>
</feature>
<feature type="region of interest" description="Disordered" evidence="4">
    <location>
        <begin position="1084"/>
        <end position="1103"/>
    </location>
</feature>
<feature type="region of interest" description="Disordered" evidence="4">
    <location>
        <begin position="1"/>
        <end position="42"/>
    </location>
</feature>
<feature type="domain" description="RRM" evidence="5">
    <location>
        <begin position="878"/>
        <end position="954"/>
    </location>
</feature>
<feature type="compositionally biased region" description="Low complexity" evidence="4">
    <location>
        <begin position="427"/>
        <end position="457"/>
    </location>
</feature>
<feature type="compositionally biased region" description="Polar residues" evidence="4">
    <location>
        <begin position="390"/>
        <end position="402"/>
    </location>
</feature>
<name>A0A4S8TSL0_AURPU</name>
<dbReference type="EMBL" id="QZAM01000034">
    <property type="protein sequence ID" value="THW48914.1"/>
    <property type="molecule type" value="Genomic_DNA"/>
</dbReference>
<feature type="compositionally biased region" description="Basic residues" evidence="4">
    <location>
        <begin position="479"/>
        <end position="489"/>
    </location>
</feature>
<feature type="compositionally biased region" description="Low complexity" evidence="4">
    <location>
        <begin position="966"/>
        <end position="978"/>
    </location>
</feature>
<feature type="region of interest" description="Disordered" evidence="4">
    <location>
        <begin position="55"/>
        <end position="175"/>
    </location>
</feature>
<dbReference type="InterPro" id="IPR035979">
    <property type="entry name" value="RBD_domain_sf"/>
</dbReference>
<feature type="region of interest" description="Disordered" evidence="4">
    <location>
        <begin position="954"/>
        <end position="1073"/>
    </location>
</feature>
<evidence type="ECO:0000256" key="3">
    <source>
        <dbReference type="SAM" id="Coils"/>
    </source>
</evidence>
<feature type="compositionally biased region" description="Acidic residues" evidence="4">
    <location>
        <begin position="1029"/>
        <end position="1049"/>
    </location>
</feature>